<dbReference type="Proteomes" id="UP001642484">
    <property type="component" value="Unassembled WGS sequence"/>
</dbReference>
<proteinExistence type="predicted"/>
<dbReference type="PROSITE" id="PS50088">
    <property type="entry name" value="ANK_REPEAT"/>
    <property type="match status" value="1"/>
</dbReference>
<evidence type="ECO:0000313" key="4">
    <source>
        <dbReference type="EMBL" id="CAK9052103.1"/>
    </source>
</evidence>
<organism evidence="4 5">
    <name type="scientific">Durusdinium trenchii</name>
    <dbReference type="NCBI Taxonomy" id="1381693"/>
    <lineage>
        <taxon>Eukaryota</taxon>
        <taxon>Sar</taxon>
        <taxon>Alveolata</taxon>
        <taxon>Dinophyceae</taxon>
        <taxon>Suessiales</taxon>
        <taxon>Symbiodiniaceae</taxon>
        <taxon>Durusdinium</taxon>
    </lineage>
</organism>
<dbReference type="Gene3D" id="1.25.40.20">
    <property type="entry name" value="Ankyrin repeat-containing domain"/>
    <property type="match status" value="1"/>
</dbReference>
<evidence type="ECO:0000256" key="1">
    <source>
        <dbReference type="ARBA" id="ARBA00022737"/>
    </source>
</evidence>
<protein>
    <submittedName>
        <fullName evidence="4">Uncharacterized protein</fullName>
    </submittedName>
</protein>
<keyword evidence="2 3" id="KW-0040">ANK repeat</keyword>
<feature type="repeat" description="ANK" evidence="3">
    <location>
        <begin position="241"/>
        <end position="274"/>
    </location>
</feature>
<keyword evidence="5" id="KW-1185">Reference proteome</keyword>
<keyword evidence="1" id="KW-0677">Repeat</keyword>
<dbReference type="PANTHER" id="PTHR24166">
    <property type="entry name" value="ROLLING PEBBLES, ISOFORM B"/>
    <property type="match status" value="1"/>
</dbReference>
<dbReference type="SUPFAM" id="SSF48403">
    <property type="entry name" value="Ankyrin repeat"/>
    <property type="match status" value="1"/>
</dbReference>
<dbReference type="InterPro" id="IPR050889">
    <property type="entry name" value="Dendritic_Spine_Reg/Scaffold"/>
</dbReference>
<reference evidence="4 5" key="1">
    <citation type="submission" date="2024-02" db="EMBL/GenBank/DDBJ databases">
        <authorList>
            <person name="Chen Y."/>
            <person name="Shah S."/>
            <person name="Dougan E. K."/>
            <person name="Thang M."/>
            <person name="Chan C."/>
        </authorList>
    </citation>
    <scope>NUCLEOTIDE SEQUENCE [LARGE SCALE GENOMIC DNA]</scope>
</reference>
<dbReference type="InterPro" id="IPR002110">
    <property type="entry name" value="Ankyrin_rpt"/>
</dbReference>
<dbReference type="SMART" id="SM00248">
    <property type="entry name" value="ANK"/>
    <property type="match status" value="2"/>
</dbReference>
<sequence length="383" mass="42598">MVTELRFDWFGVPQAISRTRVFDEEEDDVKQAEAAKAVDSIPAYVERCNLFVILAPELFHRDTGMICNSTSWQLRGWCISELLCQQLSNKPDTTIITLHSARHAELNSWQIDWDAVSQSHFTEDRLMVSELVRKSVAMKIQHESQTGSLAYFRYLVTGQFKLARSSGELSQRQLSDLNEEPRKEHQLHAVILDFQRETSSMPGLLCAVLSGDVQMIRTLVESMADVNLRCYNLEKICRQPSGHTPLMIAARWKQDPAVLQTLIELRADLTAGSRFGSQVAHWVQLPGQVQVLAAAKDLESMGCFRHPPLVSVACWAGPDTVAEMIAKRSDFGSLSAATKLFGSLEGITPLGADRSIANARGDLPVMLASAQGHQAVVDELMSF</sequence>
<comment type="caution">
    <text evidence="4">The sequence shown here is derived from an EMBL/GenBank/DDBJ whole genome shotgun (WGS) entry which is preliminary data.</text>
</comment>
<name>A0ABP0MLN2_9DINO</name>
<dbReference type="EMBL" id="CAXAMN010018224">
    <property type="protein sequence ID" value="CAK9052103.1"/>
    <property type="molecule type" value="Genomic_DNA"/>
</dbReference>
<dbReference type="PANTHER" id="PTHR24166:SF48">
    <property type="entry name" value="PROTEIN VAPYRIN"/>
    <property type="match status" value="1"/>
</dbReference>
<evidence type="ECO:0000256" key="3">
    <source>
        <dbReference type="PROSITE-ProRule" id="PRU00023"/>
    </source>
</evidence>
<gene>
    <name evidence="4" type="ORF">CCMP2556_LOCUS26334</name>
</gene>
<dbReference type="InterPro" id="IPR036770">
    <property type="entry name" value="Ankyrin_rpt-contain_sf"/>
</dbReference>
<evidence type="ECO:0000313" key="5">
    <source>
        <dbReference type="Proteomes" id="UP001642484"/>
    </source>
</evidence>
<accession>A0ABP0MLN2</accession>
<evidence type="ECO:0000256" key="2">
    <source>
        <dbReference type="ARBA" id="ARBA00023043"/>
    </source>
</evidence>
<dbReference type="Pfam" id="PF00023">
    <property type="entry name" value="Ank"/>
    <property type="match status" value="1"/>
</dbReference>